<reference evidence="2 3" key="1">
    <citation type="submission" date="2020-07" db="EMBL/GenBank/DDBJ databases">
        <title>Genomic diversity of species in the Neisseriaceae family.</title>
        <authorList>
            <person name="Vincent A.T."/>
            <person name="Bernet E."/>
            <person name="Veyrier F.J."/>
        </authorList>
    </citation>
    <scope>NUCLEOTIDE SEQUENCE [LARGE SCALE GENOMIC DNA]</scope>
    <source>
        <strain evidence="2 3">DSM 22244</strain>
    </source>
</reference>
<dbReference type="AlphaFoldDB" id="A0A7D7S4A4"/>
<organism evidence="2 3">
    <name type="scientific">Neisseria shayeganii</name>
    <dbReference type="NCBI Taxonomy" id="607712"/>
    <lineage>
        <taxon>Bacteria</taxon>
        <taxon>Pseudomonadati</taxon>
        <taxon>Pseudomonadota</taxon>
        <taxon>Betaproteobacteria</taxon>
        <taxon>Neisseriales</taxon>
        <taxon>Neisseriaceae</taxon>
        <taxon>Neisseria</taxon>
    </lineage>
</organism>
<proteinExistence type="predicted"/>
<dbReference type="RefSeq" id="WP_009118419.1">
    <property type="nucleotide sequence ID" value="NZ_CP059567.1"/>
</dbReference>
<dbReference type="InterPro" id="IPR058186">
    <property type="entry name" value="MIGRI"/>
</dbReference>
<keyword evidence="1" id="KW-1133">Transmembrane helix</keyword>
<accession>A0A7D7S4A4</accession>
<keyword evidence="1" id="KW-0812">Transmembrane</keyword>
<evidence type="ECO:0000313" key="3">
    <source>
        <dbReference type="Proteomes" id="UP000514752"/>
    </source>
</evidence>
<dbReference type="KEGG" id="nsg:H3L94_07870"/>
<evidence type="ECO:0000256" key="1">
    <source>
        <dbReference type="SAM" id="Phobius"/>
    </source>
</evidence>
<protein>
    <submittedName>
        <fullName evidence="2">Uncharacterized protein</fullName>
    </submittedName>
</protein>
<dbReference type="Proteomes" id="UP000514752">
    <property type="component" value="Chromosome"/>
</dbReference>
<sequence length="57" mass="6636">MSATLWKLIALCAAAVWLLRPLLPAAFRRRWQRHIRHLAWIVLAVFGASALWRLWTG</sequence>
<gene>
    <name evidence="2" type="ORF">H3L94_07870</name>
</gene>
<dbReference type="NCBIfam" id="NF047648">
    <property type="entry name" value="MIGRI_fam"/>
    <property type="match status" value="1"/>
</dbReference>
<dbReference type="EMBL" id="CP059567">
    <property type="protein sequence ID" value="QMT39786.1"/>
    <property type="molecule type" value="Genomic_DNA"/>
</dbReference>
<evidence type="ECO:0000313" key="2">
    <source>
        <dbReference type="EMBL" id="QMT39786.1"/>
    </source>
</evidence>
<feature type="transmembrane region" description="Helical" evidence="1">
    <location>
        <begin position="34"/>
        <end position="55"/>
    </location>
</feature>
<keyword evidence="1" id="KW-0472">Membrane</keyword>
<name>A0A7D7S4A4_9NEIS</name>